<dbReference type="Pfam" id="PF24854">
    <property type="entry name" value="DUF7728"/>
    <property type="match status" value="1"/>
</dbReference>
<keyword evidence="2" id="KW-0472">Membrane</keyword>
<keyword evidence="2" id="KW-1133">Transmembrane helix</keyword>
<keyword evidence="3" id="KW-0732">Signal</keyword>
<protein>
    <recommendedName>
        <fullName evidence="4">DUF7728 domain-containing protein</fullName>
    </recommendedName>
</protein>
<organism evidence="5 6">
    <name type="scientific">Parachaetomium inaequale</name>
    <dbReference type="NCBI Taxonomy" id="2588326"/>
    <lineage>
        <taxon>Eukaryota</taxon>
        <taxon>Fungi</taxon>
        <taxon>Dikarya</taxon>
        <taxon>Ascomycota</taxon>
        <taxon>Pezizomycotina</taxon>
        <taxon>Sordariomycetes</taxon>
        <taxon>Sordariomycetidae</taxon>
        <taxon>Sordariales</taxon>
        <taxon>Chaetomiaceae</taxon>
        <taxon>Parachaetomium</taxon>
    </lineage>
</organism>
<accession>A0AAN6SU37</accession>
<evidence type="ECO:0000256" key="2">
    <source>
        <dbReference type="SAM" id="Phobius"/>
    </source>
</evidence>
<feature type="region of interest" description="Disordered" evidence="1">
    <location>
        <begin position="263"/>
        <end position="282"/>
    </location>
</feature>
<evidence type="ECO:0000313" key="6">
    <source>
        <dbReference type="Proteomes" id="UP001303115"/>
    </source>
</evidence>
<evidence type="ECO:0000313" key="5">
    <source>
        <dbReference type="EMBL" id="KAK4042186.1"/>
    </source>
</evidence>
<dbReference type="EMBL" id="MU854345">
    <property type="protein sequence ID" value="KAK4042186.1"/>
    <property type="molecule type" value="Genomic_DNA"/>
</dbReference>
<reference evidence="6" key="1">
    <citation type="journal article" date="2023" name="Mol. Phylogenet. Evol.">
        <title>Genome-scale phylogeny and comparative genomics of the fungal order Sordariales.</title>
        <authorList>
            <person name="Hensen N."/>
            <person name="Bonometti L."/>
            <person name="Westerberg I."/>
            <person name="Brannstrom I.O."/>
            <person name="Guillou S."/>
            <person name="Cros-Aarteil S."/>
            <person name="Calhoun S."/>
            <person name="Haridas S."/>
            <person name="Kuo A."/>
            <person name="Mondo S."/>
            <person name="Pangilinan J."/>
            <person name="Riley R."/>
            <person name="LaButti K."/>
            <person name="Andreopoulos B."/>
            <person name="Lipzen A."/>
            <person name="Chen C."/>
            <person name="Yan M."/>
            <person name="Daum C."/>
            <person name="Ng V."/>
            <person name="Clum A."/>
            <person name="Steindorff A."/>
            <person name="Ohm R.A."/>
            <person name="Martin F."/>
            <person name="Silar P."/>
            <person name="Natvig D.O."/>
            <person name="Lalanne C."/>
            <person name="Gautier V."/>
            <person name="Ament-Velasquez S.L."/>
            <person name="Kruys A."/>
            <person name="Hutchinson M.I."/>
            <person name="Powell A.J."/>
            <person name="Barry K."/>
            <person name="Miller A.N."/>
            <person name="Grigoriev I.V."/>
            <person name="Debuchy R."/>
            <person name="Gladieux P."/>
            <person name="Hiltunen Thoren M."/>
            <person name="Johannesson H."/>
        </authorList>
    </citation>
    <scope>NUCLEOTIDE SEQUENCE [LARGE SCALE GENOMIC DNA]</scope>
    <source>
        <strain evidence="6">CBS 284.82</strain>
    </source>
</reference>
<dbReference type="PANTHER" id="PTHR40622:SF1">
    <property type="match status" value="1"/>
</dbReference>
<gene>
    <name evidence="5" type="ORF">C8A01DRAFT_33818</name>
</gene>
<proteinExistence type="predicted"/>
<feature type="compositionally biased region" description="Basic and acidic residues" evidence="1">
    <location>
        <begin position="120"/>
        <end position="137"/>
    </location>
</feature>
<feature type="chain" id="PRO_5042994768" description="DUF7728 domain-containing protein" evidence="3">
    <location>
        <begin position="21"/>
        <end position="391"/>
    </location>
</feature>
<evidence type="ECO:0000256" key="1">
    <source>
        <dbReference type="SAM" id="MobiDB-lite"/>
    </source>
</evidence>
<dbReference type="PANTHER" id="PTHR40622">
    <property type="match status" value="1"/>
</dbReference>
<keyword evidence="6" id="KW-1185">Reference proteome</keyword>
<comment type="caution">
    <text evidence="5">The sequence shown here is derived from an EMBL/GenBank/DDBJ whole genome shotgun (WGS) entry which is preliminary data.</text>
</comment>
<feature type="region of interest" description="Disordered" evidence="1">
    <location>
        <begin position="369"/>
        <end position="391"/>
    </location>
</feature>
<evidence type="ECO:0000256" key="3">
    <source>
        <dbReference type="SAM" id="SignalP"/>
    </source>
</evidence>
<dbReference type="Proteomes" id="UP001303115">
    <property type="component" value="Unassembled WGS sequence"/>
</dbReference>
<sequence>MLLKPLTLAAGLLAVPATQAFLVPPEVSDADVQVANTIESIGAQVAQTQVIDVECPGCPILLTGRRGKHIQVYIDRPSHLELTFSVDHQPDHDRLLVNGLPIYPSDDLMRTTLLSAPQIVDREDKEKRHRPEHDHHDREHRRRPHKVTPQPQKLGFGLHVGTSQKDADGQFELVELELQIIAVGVAFIDGIPNVKVKLVKDAEGRLLMSQIEKGEPKQMLHHPGSGAEECTTVMCQWLAFARAKLEKLKNLKGFKNCHGGKGGMKPPVSGEAPHHHPHHPAPDNWRAPYHEHRWGKLLKHMASHILLPVLIGIVAGVSVSLVGMAVGTVIVSLWRVLFRRRRHSHHSHHHKAARKEAVFEEEKSGLMAYQDAPPSYEEQEEEEEVVKAAQV</sequence>
<feature type="transmembrane region" description="Helical" evidence="2">
    <location>
        <begin position="305"/>
        <end position="334"/>
    </location>
</feature>
<evidence type="ECO:0000259" key="4">
    <source>
        <dbReference type="Pfam" id="PF24854"/>
    </source>
</evidence>
<dbReference type="AlphaFoldDB" id="A0AAN6SU37"/>
<feature type="signal peptide" evidence="3">
    <location>
        <begin position="1"/>
        <end position="20"/>
    </location>
</feature>
<keyword evidence="2" id="KW-0812">Transmembrane</keyword>
<name>A0AAN6SU37_9PEZI</name>
<feature type="domain" description="DUF7728" evidence="4">
    <location>
        <begin position="47"/>
        <end position="216"/>
    </location>
</feature>
<feature type="region of interest" description="Disordered" evidence="1">
    <location>
        <begin position="120"/>
        <end position="157"/>
    </location>
</feature>
<dbReference type="InterPro" id="IPR056145">
    <property type="entry name" value="DUF7728"/>
</dbReference>